<comment type="caution">
    <text evidence="2">The sequence shown here is derived from an EMBL/GenBank/DDBJ whole genome shotgun (WGS) entry which is preliminary data.</text>
</comment>
<feature type="region of interest" description="Disordered" evidence="1">
    <location>
        <begin position="44"/>
        <end position="70"/>
    </location>
</feature>
<dbReference type="EMBL" id="JAFNEN010005622">
    <property type="protein sequence ID" value="KAG8170326.1"/>
    <property type="molecule type" value="Genomic_DNA"/>
</dbReference>
<dbReference type="AlphaFoldDB" id="A0AAV6TFR9"/>
<evidence type="ECO:0000313" key="3">
    <source>
        <dbReference type="Proteomes" id="UP000827092"/>
    </source>
</evidence>
<evidence type="ECO:0000313" key="2">
    <source>
        <dbReference type="EMBL" id="KAG8170326.1"/>
    </source>
</evidence>
<evidence type="ECO:0000256" key="1">
    <source>
        <dbReference type="SAM" id="MobiDB-lite"/>
    </source>
</evidence>
<protein>
    <submittedName>
        <fullName evidence="2">Uncharacterized protein</fullName>
    </submittedName>
</protein>
<dbReference type="Proteomes" id="UP000827092">
    <property type="component" value="Unassembled WGS sequence"/>
</dbReference>
<gene>
    <name evidence="2" type="ORF">JTE90_016396</name>
</gene>
<keyword evidence="3" id="KW-1185">Reference proteome</keyword>
<proteinExistence type="predicted"/>
<name>A0AAV6TFR9_9ARAC</name>
<sequence>MFNCCSPGTLPPASVLKLSLEYFCYSPHQEKICTVRLQRAHARHLQRTHRDPPTHCGVNLHEGSSAVAAR</sequence>
<reference evidence="2 3" key="1">
    <citation type="journal article" date="2022" name="Nat. Ecol. Evol.">
        <title>A masculinizing supergene underlies an exaggerated male reproductive morph in a spider.</title>
        <authorList>
            <person name="Hendrickx F."/>
            <person name="De Corte Z."/>
            <person name="Sonet G."/>
            <person name="Van Belleghem S.M."/>
            <person name="Kostlbacher S."/>
            <person name="Vangestel C."/>
        </authorList>
    </citation>
    <scope>NUCLEOTIDE SEQUENCE [LARGE SCALE GENOMIC DNA]</scope>
    <source>
        <strain evidence="2">W744_W776</strain>
    </source>
</reference>
<organism evidence="2 3">
    <name type="scientific">Oedothorax gibbosus</name>
    <dbReference type="NCBI Taxonomy" id="931172"/>
    <lineage>
        <taxon>Eukaryota</taxon>
        <taxon>Metazoa</taxon>
        <taxon>Ecdysozoa</taxon>
        <taxon>Arthropoda</taxon>
        <taxon>Chelicerata</taxon>
        <taxon>Arachnida</taxon>
        <taxon>Araneae</taxon>
        <taxon>Araneomorphae</taxon>
        <taxon>Entelegynae</taxon>
        <taxon>Araneoidea</taxon>
        <taxon>Linyphiidae</taxon>
        <taxon>Erigoninae</taxon>
        <taxon>Oedothorax</taxon>
    </lineage>
</organism>
<accession>A0AAV6TFR9</accession>